<evidence type="ECO:0000313" key="2">
    <source>
        <dbReference type="EMBL" id="OAA59221.1"/>
    </source>
</evidence>
<feature type="region of interest" description="Disordered" evidence="1">
    <location>
        <begin position="1"/>
        <end position="56"/>
    </location>
</feature>
<dbReference type="AlphaFoldDB" id="A0A167S4C3"/>
<comment type="caution">
    <text evidence="2">The sequence shown here is derived from an EMBL/GenBank/DDBJ whole genome shotgun (WGS) entry which is preliminary data.</text>
</comment>
<gene>
    <name evidence="2" type="ORF">SPI_06423</name>
</gene>
<dbReference type="Proteomes" id="UP000076874">
    <property type="component" value="Unassembled WGS sequence"/>
</dbReference>
<organism evidence="2 3">
    <name type="scientific">Niveomyces insectorum RCEF 264</name>
    <dbReference type="NCBI Taxonomy" id="1081102"/>
    <lineage>
        <taxon>Eukaryota</taxon>
        <taxon>Fungi</taxon>
        <taxon>Dikarya</taxon>
        <taxon>Ascomycota</taxon>
        <taxon>Pezizomycotina</taxon>
        <taxon>Sordariomycetes</taxon>
        <taxon>Hypocreomycetidae</taxon>
        <taxon>Hypocreales</taxon>
        <taxon>Cordycipitaceae</taxon>
        <taxon>Niveomyces</taxon>
    </lineage>
</organism>
<evidence type="ECO:0000256" key="1">
    <source>
        <dbReference type="SAM" id="MobiDB-lite"/>
    </source>
</evidence>
<reference evidence="2 3" key="1">
    <citation type="journal article" date="2016" name="Genome Biol. Evol.">
        <title>Divergent and convergent evolution of fungal pathogenicity.</title>
        <authorList>
            <person name="Shang Y."/>
            <person name="Xiao G."/>
            <person name="Zheng P."/>
            <person name="Cen K."/>
            <person name="Zhan S."/>
            <person name="Wang C."/>
        </authorList>
    </citation>
    <scope>NUCLEOTIDE SEQUENCE [LARGE SCALE GENOMIC DNA]</scope>
    <source>
        <strain evidence="2 3">RCEF 264</strain>
    </source>
</reference>
<sequence length="56" mass="5538">MDMSVVEMDDTAAATAAAATVAAERGPTPDTDASAEAPPACRSRSAGTTNGKARVD</sequence>
<proteinExistence type="predicted"/>
<feature type="compositionally biased region" description="Polar residues" evidence="1">
    <location>
        <begin position="45"/>
        <end position="56"/>
    </location>
</feature>
<keyword evidence="3" id="KW-1185">Reference proteome</keyword>
<protein>
    <submittedName>
        <fullName evidence="2">Uncharacterized protein</fullName>
    </submittedName>
</protein>
<dbReference type="EMBL" id="AZHD01000011">
    <property type="protein sequence ID" value="OAA59221.1"/>
    <property type="molecule type" value="Genomic_DNA"/>
</dbReference>
<accession>A0A167S4C3</accession>
<evidence type="ECO:0000313" key="3">
    <source>
        <dbReference type="Proteomes" id="UP000076874"/>
    </source>
</evidence>
<feature type="compositionally biased region" description="Low complexity" evidence="1">
    <location>
        <begin position="11"/>
        <end position="23"/>
    </location>
</feature>
<name>A0A167S4C3_9HYPO</name>